<accession>A0ABU8J5B3</accession>
<keyword evidence="2" id="KW-1185">Reference proteome</keyword>
<dbReference type="EMBL" id="JACFYJ010000129">
    <property type="protein sequence ID" value="MEI6002743.1"/>
    <property type="molecule type" value="Genomic_DNA"/>
</dbReference>
<dbReference type="RefSeq" id="WP_336602353.1">
    <property type="nucleotide sequence ID" value="NZ_JACFYJ010000129.1"/>
</dbReference>
<proteinExistence type="predicted"/>
<organism evidence="1 2">
    <name type="scientific">Paraburkholderia bengalensis</name>
    <dbReference type="NCBI Taxonomy" id="2747562"/>
    <lineage>
        <taxon>Bacteria</taxon>
        <taxon>Pseudomonadati</taxon>
        <taxon>Pseudomonadota</taxon>
        <taxon>Betaproteobacteria</taxon>
        <taxon>Burkholderiales</taxon>
        <taxon>Burkholderiaceae</taxon>
        <taxon>Paraburkholderia</taxon>
    </lineage>
</organism>
<gene>
    <name evidence="1" type="ORF">H3V53_38290</name>
</gene>
<sequence>MGGDGSTVTDDSNATTGLANGGFRTRLLPMFTQIIAIANFVLGRANAAATSATNAATSETNAATSAATALNAPGTSATSVTSLTIGTGNQSLTVQANKLFVVGMTVSIASTASPTNAMYGIVTSYNSGTGALGINVSSVSGNGTFAAWSVALSGAVGAAGPILPYIHVREQQVSGQSAGGSVAGTQTRVLNTVVANTISGASLASNQITLPAGSYRVQASAPCLPPSTASTEFHQASIYNVTGATTLAIGTSEAPSTAGVAGSPPQTRSFITGSFTLAVASTIQVNHYISTANASAGLGRAAGAGVGEVFTVVEITKVA</sequence>
<dbReference type="Proteomes" id="UP001386437">
    <property type="component" value="Unassembled WGS sequence"/>
</dbReference>
<comment type="caution">
    <text evidence="1">The sequence shown here is derived from an EMBL/GenBank/DDBJ whole genome shotgun (WGS) entry which is preliminary data.</text>
</comment>
<evidence type="ECO:0000313" key="1">
    <source>
        <dbReference type="EMBL" id="MEI6002743.1"/>
    </source>
</evidence>
<reference evidence="1 2" key="1">
    <citation type="journal article" date="2022" name="Arch. Microbiol.">
        <title>Paraburkholderia bengalensis sp. nov. isolated from roots of Oryza sativa, IR64.</title>
        <authorList>
            <person name="Nag P."/>
            <person name="Mondal N."/>
            <person name="Sarkar J."/>
            <person name="Das S."/>
        </authorList>
    </citation>
    <scope>NUCLEOTIDE SEQUENCE [LARGE SCALE GENOMIC DNA]</scope>
    <source>
        <strain evidence="1 2">IR64_4_BI</strain>
    </source>
</reference>
<evidence type="ECO:0000313" key="2">
    <source>
        <dbReference type="Proteomes" id="UP001386437"/>
    </source>
</evidence>
<protein>
    <submittedName>
        <fullName evidence="1">Uncharacterized protein</fullName>
    </submittedName>
</protein>
<name>A0ABU8J5B3_9BURK</name>